<evidence type="ECO:0000256" key="5">
    <source>
        <dbReference type="SAM" id="MobiDB-lite"/>
    </source>
</evidence>
<dbReference type="InterPro" id="IPR013714">
    <property type="entry name" value="Golgi_TVP15"/>
</dbReference>
<feature type="transmembrane region" description="Helical" evidence="6">
    <location>
        <begin position="70"/>
        <end position="89"/>
    </location>
</feature>
<reference evidence="7 8" key="1">
    <citation type="submission" date="2016-11" db="EMBL/GenBank/DDBJ databases">
        <title>The macronuclear genome of Stentor coeruleus: a giant cell with tiny introns.</title>
        <authorList>
            <person name="Slabodnick M."/>
            <person name="Ruby J.G."/>
            <person name="Reiff S.B."/>
            <person name="Swart E.C."/>
            <person name="Gosai S."/>
            <person name="Prabakaran S."/>
            <person name="Witkowska E."/>
            <person name="Larue G.E."/>
            <person name="Fisher S."/>
            <person name="Freeman R.M."/>
            <person name="Gunawardena J."/>
            <person name="Chu W."/>
            <person name="Stover N.A."/>
            <person name="Gregory B.D."/>
            <person name="Nowacki M."/>
            <person name="Derisi J."/>
            <person name="Roy S.W."/>
            <person name="Marshall W.F."/>
            <person name="Sood P."/>
        </authorList>
    </citation>
    <scope>NUCLEOTIDE SEQUENCE [LARGE SCALE GENOMIC DNA]</scope>
    <source>
        <strain evidence="7">WM001</strain>
    </source>
</reference>
<sequence length="145" mass="17077">MAQETDRFVWILRILTFSSGIALIILAILKFITFSIGSARDFFLTIYYIFFGILICLSEMPCKRLMSCFYFLKFYIGKALFFLFLGTITFTWTPIFYLIISIIMFLASGFYFFLFLSCSRKENEQPKGEKQEPAKFEKREVENEA</sequence>
<keyword evidence="8" id="KW-1185">Reference proteome</keyword>
<feature type="transmembrane region" description="Helical" evidence="6">
    <location>
        <begin position="95"/>
        <end position="116"/>
    </location>
</feature>
<evidence type="ECO:0000256" key="3">
    <source>
        <dbReference type="ARBA" id="ARBA00022989"/>
    </source>
</evidence>
<dbReference type="Pfam" id="PF08507">
    <property type="entry name" value="COPI_assoc"/>
    <property type="match status" value="1"/>
</dbReference>
<evidence type="ECO:0000313" key="7">
    <source>
        <dbReference type="EMBL" id="OMJ79904.1"/>
    </source>
</evidence>
<evidence type="ECO:0000256" key="1">
    <source>
        <dbReference type="ARBA" id="ARBA00004141"/>
    </source>
</evidence>
<feature type="transmembrane region" description="Helical" evidence="6">
    <location>
        <begin position="12"/>
        <end position="36"/>
    </location>
</feature>
<name>A0A1R2BT29_9CILI</name>
<comment type="caution">
    <text evidence="7">The sequence shown here is derived from an EMBL/GenBank/DDBJ whole genome shotgun (WGS) entry which is preliminary data.</text>
</comment>
<accession>A0A1R2BT29</accession>
<feature type="transmembrane region" description="Helical" evidence="6">
    <location>
        <begin position="42"/>
        <end position="58"/>
    </location>
</feature>
<keyword evidence="4 6" id="KW-0472">Membrane</keyword>
<dbReference type="OrthoDB" id="321389at2759"/>
<dbReference type="PANTHER" id="PTHR28128:SF3">
    <property type="entry name" value="CHROMOSOME UNDETERMINED SCAFFOLD_46, WHOLE GENOME SHOTGUN SEQUENCE"/>
    <property type="match status" value="1"/>
</dbReference>
<evidence type="ECO:0000256" key="6">
    <source>
        <dbReference type="SAM" id="Phobius"/>
    </source>
</evidence>
<evidence type="ECO:0000256" key="2">
    <source>
        <dbReference type="ARBA" id="ARBA00022692"/>
    </source>
</evidence>
<evidence type="ECO:0000313" key="8">
    <source>
        <dbReference type="Proteomes" id="UP000187209"/>
    </source>
</evidence>
<keyword evidence="3 6" id="KW-1133">Transmembrane helix</keyword>
<dbReference type="AlphaFoldDB" id="A0A1R2BT29"/>
<dbReference type="Proteomes" id="UP000187209">
    <property type="component" value="Unassembled WGS sequence"/>
</dbReference>
<evidence type="ECO:0000256" key="4">
    <source>
        <dbReference type="ARBA" id="ARBA00023136"/>
    </source>
</evidence>
<feature type="region of interest" description="Disordered" evidence="5">
    <location>
        <begin position="122"/>
        <end position="145"/>
    </location>
</feature>
<proteinExistence type="predicted"/>
<dbReference type="PANTHER" id="PTHR28128">
    <property type="entry name" value="GOLGI APPARATUS MEMBRANE PROTEIN TVP15"/>
    <property type="match status" value="1"/>
</dbReference>
<evidence type="ECO:0008006" key="9">
    <source>
        <dbReference type="Google" id="ProtNLM"/>
    </source>
</evidence>
<comment type="subcellular location">
    <subcellularLocation>
        <location evidence="1">Membrane</location>
        <topology evidence="1">Multi-pass membrane protein</topology>
    </subcellularLocation>
</comment>
<organism evidence="7 8">
    <name type="scientific">Stentor coeruleus</name>
    <dbReference type="NCBI Taxonomy" id="5963"/>
    <lineage>
        <taxon>Eukaryota</taxon>
        <taxon>Sar</taxon>
        <taxon>Alveolata</taxon>
        <taxon>Ciliophora</taxon>
        <taxon>Postciliodesmatophora</taxon>
        <taxon>Heterotrichea</taxon>
        <taxon>Heterotrichida</taxon>
        <taxon>Stentoridae</taxon>
        <taxon>Stentor</taxon>
    </lineage>
</organism>
<dbReference type="GO" id="GO:0016020">
    <property type="term" value="C:membrane"/>
    <property type="evidence" value="ECO:0007669"/>
    <property type="project" value="UniProtKB-SubCell"/>
</dbReference>
<keyword evidence="2 6" id="KW-0812">Transmembrane</keyword>
<protein>
    <recommendedName>
        <fullName evidence="9">COPI associated protein</fullName>
    </recommendedName>
</protein>
<dbReference type="EMBL" id="MPUH01000449">
    <property type="protein sequence ID" value="OMJ79904.1"/>
    <property type="molecule type" value="Genomic_DNA"/>
</dbReference>
<gene>
    <name evidence="7" type="ORF">SteCoe_19991</name>
</gene>